<sequence>MKGIVHHKIGDKVDANDIVASTEI</sequence>
<reference evidence="1" key="1">
    <citation type="submission" date="2018-05" db="EMBL/GenBank/DDBJ databases">
        <authorList>
            <person name="Lanie J.A."/>
            <person name="Ng W.-L."/>
            <person name="Kazmierczak K.M."/>
            <person name="Andrzejewski T.M."/>
            <person name="Davidsen T.M."/>
            <person name="Wayne K.J."/>
            <person name="Tettelin H."/>
            <person name="Glass J.I."/>
            <person name="Rusch D."/>
            <person name="Podicherti R."/>
            <person name="Tsui H.-C.T."/>
            <person name="Winkler M.E."/>
        </authorList>
    </citation>
    <scope>NUCLEOTIDE SEQUENCE</scope>
</reference>
<organism evidence="1">
    <name type="scientific">marine metagenome</name>
    <dbReference type="NCBI Taxonomy" id="408172"/>
    <lineage>
        <taxon>unclassified sequences</taxon>
        <taxon>metagenomes</taxon>
        <taxon>ecological metagenomes</taxon>
    </lineage>
</organism>
<proteinExistence type="predicted"/>
<accession>A0A382YE41</accession>
<protein>
    <submittedName>
        <fullName evidence="1">Uncharacterized protein</fullName>
    </submittedName>
</protein>
<gene>
    <name evidence="1" type="ORF">METZ01_LOCUS434103</name>
</gene>
<dbReference type="AlphaFoldDB" id="A0A382YE41"/>
<evidence type="ECO:0000313" key="1">
    <source>
        <dbReference type="EMBL" id="SVD81249.1"/>
    </source>
</evidence>
<dbReference type="EMBL" id="UINC01174896">
    <property type="protein sequence ID" value="SVD81249.1"/>
    <property type="molecule type" value="Genomic_DNA"/>
</dbReference>
<name>A0A382YE41_9ZZZZ</name>
<feature type="non-terminal residue" evidence="1">
    <location>
        <position position="24"/>
    </location>
</feature>